<reference evidence="3" key="1">
    <citation type="journal article" date="2019" name="Int. J. Syst. Evol. Microbiol.">
        <title>The Global Catalogue of Microorganisms (GCM) 10K type strain sequencing project: providing services to taxonomists for standard genome sequencing and annotation.</title>
        <authorList>
            <consortium name="The Broad Institute Genomics Platform"/>
            <consortium name="The Broad Institute Genome Sequencing Center for Infectious Disease"/>
            <person name="Wu L."/>
            <person name="Ma J."/>
        </authorList>
    </citation>
    <scope>NUCLEOTIDE SEQUENCE [LARGE SCALE GENOMIC DNA]</scope>
    <source>
        <strain evidence="3">LMG 29247</strain>
    </source>
</reference>
<comment type="caution">
    <text evidence="2">The sequence shown here is derived from an EMBL/GenBank/DDBJ whole genome shotgun (WGS) entry which is preliminary data.</text>
</comment>
<dbReference type="RefSeq" id="WP_147913008.1">
    <property type="nucleotide sequence ID" value="NZ_JBHUEJ010000003.1"/>
</dbReference>
<gene>
    <name evidence="2" type="ORF">ACFSF0_01290</name>
</gene>
<evidence type="ECO:0000256" key="1">
    <source>
        <dbReference type="SAM" id="MobiDB-lite"/>
    </source>
</evidence>
<organism evidence="2 3">
    <name type="scientific">Ottowia flava</name>
    <dbReference type="NCBI Taxonomy" id="2675430"/>
    <lineage>
        <taxon>Bacteria</taxon>
        <taxon>Pseudomonadati</taxon>
        <taxon>Pseudomonadota</taxon>
        <taxon>Betaproteobacteria</taxon>
        <taxon>Burkholderiales</taxon>
        <taxon>Comamonadaceae</taxon>
        <taxon>Ottowia</taxon>
    </lineage>
</organism>
<feature type="compositionally biased region" description="Low complexity" evidence="1">
    <location>
        <begin position="34"/>
        <end position="52"/>
    </location>
</feature>
<name>A0ABW4KPE7_9BURK</name>
<accession>A0ABW4KPE7</accession>
<dbReference type="PROSITE" id="PS51257">
    <property type="entry name" value="PROKAR_LIPOPROTEIN"/>
    <property type="match status" value="1"/>
</dbReference>
<feature type="region of interest" description="Disordered" evidence="1">
    <location>
        <begin position="34"/>
        <end position="63"/>
    </location>
</feature>
<evidence type="ECO:0000313" key="3">
    <source>
        <dbReference type="Proteomes" id="UP001597304"/>
    </source>
</evidence>
<dbReference type="Proteomes" id="UP001597304">
    <property type="component" value="Unassembled WGS sequence"/>
</dbReference>
<dbReference type="EMBL" id="JBHUEJ010000003">
    <property type="protein sequence ID" value="MFD1709231.1"/>
    <property type="molecule type" value="Genomic_DNA"/>
</dbReference>
<evidence type="ECO:0000313" key="2">
    <source>
        <dbReference type="EMBL" id="MFD1709231.1"/>
    </source>
</evidence>
<evidence type="ECO:0008006" key="4">
    <source>
        <dbReference type="Google" id="ProtNLM"/>
    </source>
</evidence>
<sequence>MKREKDKVRQAPLGWRATLALTAALVLVGCATGPQDSGAPAPSSDSPAVASGPQPPQVVNRSTLPNLTLTGVDGYGEYTSLALKISYDIDARGVWQPAADQEPMLNEGHDLANDFRCMAHGAGYNQRTVWFPDTGIFVRGAQLRSLADARGADRPLVVLSEGDNGSLSVAGPKARELEYGYVPCVGRQRVDVGHRASGYVKPGDRLQLRPAGRNARPVTLTVPRTMRPYVILDFAGRPARALVPANMVLLSIDWPNRRAVAQYQVTVAMQPQVARAAWMITLPDPGAVQDRSAVDINREVERYLDTCPSASKPMDPCANPHGQLPPLLRPAPASRSVKDV</sequence>
<feature type="compositionally biased region" description="Low complexity" evidence="1">
    <location>
        <begin position="324"/>
        <end position="340"/>
    </location>
</feature>
<feature type="region of interest" description="Disordered" evidence="1">
    <location>
        <begin position="307"/>
        <end position="340"/>
    </location>
</feature>
<keyword evidence="3" id="KW-1185">Reference proteome</keyword>
<protein>
    <recommendedName>
        <fullName evidence="4">Lipoprotein</fullName>
    </recommendedName>
</protein>
<proteinExistence type="predicted"/>